<dbReference type="EMBL" id="JACIEH010000001">
    <property type="protein sequence ID" value="MBB4097975.1"/>
    <property type="molecule type" value="Genomic_DNA"/>
</dbReference>
<gene>
    <name evidence="8" type="ORF">GGR46_001508</name>
</gene>
<evidence type="ECO:0000256" key="6">
    <source>
        <dbReference type="SAM" id="Phobius"/>
    </source>
</evidence>
<organism evidence="8 9">
    <name type="scientific">Sphingomonas kyeonggiensis</name>
    <dbReference type="NCBI Taxonomy" id="1268553"/>
    <lineage>
        <taxon>Bacteria</taxon>
        <taxon>Pseudomonadati</taxon>
        <taxon>Pseudomonadota</taxon>
        <taxon>Alphaproteobacteria</taxon>
        <taxon>Sphingomonadales</taxon>
        <taxon>Sphingomonadaceae</taxon>
        <taxon>Sphingomonas</taxon>
    </lineage>
</organism>
<reference evidence="8 9" key="1">
    <citation type="submission" date="2020-08" db="EMBL/GenBank/DDBJ databases">
        <title>Genomic Encyclopedia of Type Strains, Phase IV (KMG-IV): sequencing the most valuable type-strain genomes for metagenomic binning, comparative biology and taxonomic classification.</title>
        <authorList>
            <person name="Goeker M."/>
        </authorList>
    </citation>
    <scope>NUCLEOTIDE SEQUENCE [LARGE SCALE GENOMIC DNA]</scope>
    <source>
        <strain evidence="8 9">DSM 101806</strain>
    </source>
</reference>
<feature type="domain" description="ABC-2 type transporter transmembrane" evidence="7">
    <location>
        <begin position="14"/>
        <end position="346"/>
    </location>
</feature>
<evidence type="ECO:0000313" key="9">
    <source>
        <dbReference type="Proteomes" id="UP000557392"/>
    </source>
</evidence>
<dbReference type="GO" id="GO:0005886">
    <property type="term" value="C:plasma membrane"/>
    <property type="evidence" value="ECO:0007669"/>
    <property type="project" value="UniProtKB-SubCell"/>
</dbReference>
<proteinExistence type="predicted"/>
<dbReference type="GO" id="GO:0140359">
    <property type="term" value="F:ABC-type transporter activity"/>
    <property type="evidence" value="ECO:0007669"/>
    <property type="project" value="InterPro"/>
</dbReference>
<dbReference type="PANTHER" id="PTHR30294:SF46">
    <property type="entry name" value="ABC TRANSPORTER PERMEASE"/>
    <property type="match status" value="1"/>
</dbReference>
<feature type="transmembrane region" description="Helical" evidence="6">
    <location>
        <begin position="169"/>
        <end position="188"/>
    </location>
</feature>
<feature type="transmembrane region" description="Helical" evidence="6">
    <location>
        <begin position="275"/>
        <end position="293"/>
    </location>
</feature>
<evidence type="ECO:0000256" key="2">
    <source>
        <dbReference type="ARBA" id="ARBA00022475"/>
    </source>
</evidence>
<dbReference type="Proteomes" id="UP000557392">
    <property type="component" value="Unassembled WGS sequence"/>
</dbReference>
<keyword evidence="2" id="KW-1003">Cell membrane</keyword>
<evidence type="ECO:0000259" key="7">
    <source>
        <dbReference type="Pfam" id="PF12698"/>
    </source>
</evidence>
<feature type="transmembrane region" description="Helical" evidence="6">
    <location>
        <begin position="244"/>
        <end position="263"/>
    </location>
</feature>
<comment type="subcellular location">
    <subcellularLocation>
        <location evidence="1">Cell membrane</location>
        <topology evidence="1">Multi-pass membrane protein</topology>
    </subcellularLocation>
</comment>
<dbReference type="PANTHER" id="PTHR30294">
    <property type="entry name" value="MEMBRANE COMPONENT OF ABC TRANSPORTER YHHJ-RELATED"/>
    <property type="match status" value="1"/>
</dbReference>
<keyword evidence="4 6" id="KW-1133">Transmembrane helix</keyword>
<feature type="transmembrane region" description="Helical" evidence="6">
    <location>
        <begin position="9"/>
        <end position="26"/>
    </location>
</feature>
<dbReference type="InterPro" id="IPR013525">
    <property type="entry name" value="ABC2_TM"/>
</dbReference>
<evidence type="ECO:0000256" key="1">
    <source>
        <dbReference type="ARBA" id="ARBA00004651"/>
    </source>
</evidence>
<feature type="transmembrane region" description="Helical" evidence="6">
    <location>
        <begin position="329"/>
        <end position="349"/>
    </location>
</feature>
<evidence type="ECO:0000256" key="5">
    <source>
        <dbReference type="ARBA" id="ARBA00023136"/>
    </source>
</evidence>
<sequence>MEILTARELASLAIISVIFYAFYYPAPYAHQVATDLSVVVVDQDQTEFSRRLVRDLNATQSVQVVGQVADMAHGREILRDGRAEGVLLISKGLSGAIWAGRGGEGIGLVVEGSYFVRAENVVGAVSAAVAAQAARFGERIGAANPVEQGRAAEVTVQPLFNGVAGYRDYVFPSIAVVILQQTLLFTAARLVAERRRRREPPGGISDALGAWIACILTGLLGQAFFFGFAYWLQDVPRSGNMIGLLLAMPIFSAAVAALGLLLGTLFRDGDDALKLLMPTSVPLVFLTGFAWPLNQMPGWLAALSWLSPATAGVHSIVRFNQMGASLPEAAAPLGVLIFLTILFLSGWLWRSQAASPSSVDMDDDGRAEPA</sequence>
<evidence type="ECO:0000256" key="4">
    <source>
        <dbReference type="ARBA" id="ARBA00022989"/>
    </source>
</evidence>
<accession>A0A7W6JR39</accession>
<dbReference type="Pfam" id="PF12698">
    <property type="entry name" value="ABC2_membrane_3"/>
    <property type="match status" value="1"/>
</dbReference>
<keyword evidence="5 6" id="KW-0472">Membrane</keyword>
<comment type="caution">
    <text evidence="8">The sequence shown here is derived from an EMBL/GenBank/DDBJ whole genome shotgun (WGS) entry which is preliminary data.</text>
</comment>
<dbReference type="RefSeq" id="WP_246425920.1">
    <property type="nucleotide sequence ID" value="NZ_JACIEH010000001.1"/>
</dbReference>
<protein>
    <submittedName>
        <fullName evidence="8">ABC-2 type transport system permease protein</fullName>
    </submittedName>
</protein>
<name>A0A7W6JR39_9SPHN</name>
<dbReference type="InterPro" id="IPR051449">
    <property type="entry name" value="ABC-2_transporter_component"/>
</dbReference>
<keyword evidence="9" id="KW-1185">Reference proteome</keyword>
<dbReference type="AlphaFoldDB" id="A0A7W6JR39"/>
<feature type="transmembrane region" description="Helical" evidence="6">
    <location>
        <begin position="208"/>
        <end position="232"/>
    </location>
</feature>
<evidence type="ECO:0000313" key="8">
    <source>
        <dbReference type="EMBL" id="MBB4097975.1"/>
    </source>
</evidence>
<evidence type="ECO:0000256" key="3">
    <source>
        <dbReference type="ARBA" id="ARBA00022692"/>
    </source>
</evidence>
<dbReference type="Gene3D" id="3.40.1710.10">
    <property type="entry name" value="abc type-2 transporter like domain"/>
    <property type="match status" value="1"/>
</dbReference>
<keyword evidence="3 6" id="KW-0812">Transmembrane</keyword>